<organism evidence="7 8">
    <name type="scientific">Entotheonella factor</name>
    <dbReference type="NCBI Taxonomy" id="1429438"/>
    <lineage>
        <taxon>Bacteria</taxon>
        <taxon>Pseudomonadati</taxon>
        <taxon>Nitrospinota/Tectimicrobiota group</taxon>
        <taxon>Candidatus Tectimicrobiota</taxon>
        <taxon>Candidatus Entotheonellia</taxon>
        <taxon>Candidatus Entotheonellales</taxon>
        <taxon>Candidatus Entotheonellaceae</taxon>
        <taxon>Candidatus Entotheonella</taxon>
    </lineage>
</organism>
<evidence type="ECO:0000256" key="4">
    <source>
        <dbReference type="ARBA" id="ARBA00022679"/>
    </source>
</evidence>
<dbReference type="InterPro" id="IPR029044">
    <property type="entry name" value="Nucleotide-diphossugar_trans"/>
</dbReference>
<dbReference type="GO" id="GO:0016757">
    <property type="term" value="F:glycosyltransferase activity"/>
    <property type="evidence" value="ECO:0007669"/>
    <property type="project" value="UniProtKB-KW"/>
</dbReference>
<dbReference type="PANTHER" id="PTHR43646">
    <property type="entry name" value="GLYCOSYLTRANSFERASE"/>
    <property type="match status" value="1"/>
</dbReference>
<evidence type="ECO:0000313" key="7">
    <source>
        <dbReference type="EMBL" id="ETW92922.1"/>
    </source>
</evidence>
<evidence type="ECO:0000256" key="3">
    <source>
        <dbReference type="ARBA" id="ARBA00022676"/>
    </source>
</evidence>
<dbReference type="PANTHER" id="PTHR43646:SF2">
    <property type="entry name" value="GLYCOSYLTRANSFERASE 2-LIKE DOMAIN-CONTAINING PROTEIN"/>
    <property type="match status" value="1"/>
</dbReference>
<keyword evidence="4" id="KW-0808">Transferase</keyword>
<feature type="domain" description="Glycosyltransferase 2-like" evidence="6">
    <location>
        <begin position="12"/>
        <end position="116"/>
    </location>
</feature>
<dbReference type="EMBL" id="AZHW01001344">
    <property type="protein sequence ID" value="ETW92922.1"/>
    <property type="molecule type" value="Genomic_DNA"/>
</dbReference>
<evidence type="ECO:0000256" key="2">
    <source>
        <dbReference type="ARBA" id="ARBA00022475"/>
    </source>
</evidence>
<evidence type="ECO:0000256" key="1">
    <source>
        <dbReference type="ARBA" id="ARBA00004236"/>
    </source>
</evidence>
<dbReference type="Gene3D" id="3.90.550.10">
    <property type="entry name" value="Spore Coat Polysaccharide Biosynthesis Protein SpsA, Chain A"/>
    <property type="match status" value="1"/>
</dbReference>
<comment type="caution">
    <text evidence="7">The sequence shown here is derived from an EMBL/GenBank/DDBJ whole genome shotgun (WGS) entry which is preliminary data.</text>
</comment>
<dbReference type="PATRIC" id="fig|1429438.4.peg.7772"/>
<dbReference type="NCBIfam" id="TIGR04283">
    <property type="entry name" value="glyco_like_mftF"/>
    <property type="match status" value="1"/>
</dbReference>
<evidence type="ECO:0000313" key="8">
    <source>
        <dbReference type="Proteomes" id="UP000019141"/>
    </source>
</evidence>
<evidence type="ECO:0000256" key="5">
    <source>
        <dbReference type="ARBA" id="ARBA00023136"/>
    </source>
</evidence>
<accession>W4L4E6</accession>
<comment type="subcellular location">
    <subcellularLocation>
        <location evidence="1">Cell membrane</location>
    </subcellularLocation>
</comment>
<keyword evidence="3" id="KW-0328">Glycosyltransferase</keyword>
<dbReference type="InterPro" id="IPR001173">
    <property type="entry name" value="Glyco_trans_2-like"/>
</dbReference>
<name>W4L4E6_ENTF1</name>
<proteinExistence type="predicted"/>
<dbReference type="AlphaFoldDB" id="W4L4E6"/>
<keyword evidence="5" id="KW-0472">Membrane</keyword>
<gene>
    <name evidence="7" type="ORF">ETSY1_41520</name>
</gene>
<dbReference type="HOGENOM" id="CLU_025996_17_3_7"/>
<dbReference type="InterPro" id="IPR026461">
    <property type="entry name" value="Trfase_2_rSAM/seldom_assoc"/>
</dbReference>
<evidence type="ECO:0000259" key="6">
    <source>
        <dbReference type="Pfam" id="PF00535"/>
    </source>
</evidence>
<keyword evidence="2" id="KW-1003">Cell membrane</keyword>
<keyword evidence="8" id="KW-1185">Reference proteome</keyword>
<reference evidence="7 8" key="1">
    <citation type="journal article" date="2014" name="Nature">
        <title>An environmental bacterial taxon with a large and distinct metabolic repertoire.</title>
        <authorList>
            <person name="Wilson M.C."/>
            <person name="Mori T."/>
            <person name="Ruckert C."/>
            <person name="Uria A.R."/>
            <person name="Helf M.J."/>
            <person name="Takada K."/>
            <person name="Gernert C."/>
            <person name="Steffens U.A."/>
            <person name="Heycke N."/>
            <person name="Schmitt S."/>
            <person name="Rinke C."/>
            <person name="Helfrich E.J."/>
            <person name="Brachmann A.O."/>
            <person name="Gurgui C."/>
            <person name="Wakimoto T."/>
            <person name="Kracht M."/>
            <person name="Crusemann M."/>
            <person name="Hentschel U."/>
            <person name="Abe I."/>
            <person name="Matsunaga S."/>
            <person name="Kalinowski J."/>
            <person name="Takeyama H."/>
            <person name="Piel J."/>
        </authorList>
    </citation>
    <scope>NUCLEOTIDE SEQUENCE [LARGE SCALE GENOMIC DNA]</scope>
    <source>
        <strain evidence="8">TSY1</strain>
    </source>
</reference>
<sequence>MSQPHDRDHRISVIVPVINEQEQLSITLSHVRLTPGDELIVVDGGSTDQTPDIARKFTPDVLSSPPGRALQMNLGAAHATGDILLFLHADTILPPEGLEAVRRAMQSSQADAPKVPGGAFRLVITPATPALRLVAWGANLRSRFAQLPYGDQALFVRRSLFEMLGGYADEPFLEDVKLVRALRRHGHLVLVPEAVQTSGRRWLSEGVLYTTVRNNVIVGLFFCGVAPATLKRWYRDWHRRRG</sequence>
<dbReference type="GO" id="GO:0005886">
    <property type="term" value="C:plasma membrane"/>
    <property type="evidence" value="ECO:0007669"/>
    <property type="project" value="UniProtKB-SubCell"/>
</dbReference>
<dbReference type="CDD" id="cd02522">
    <property type="entry name" value="GT_2_like_a"/>
    <property type="match status" value="1"/>
</dbReference>
<dbReference type="SUPFAM" id="SSF53448">
    <property type="entry name" value="Nucleotide-diphospho-sugar transferases"/>
    <property type="match status" value="1"/>
</dbReference>
<dbReference type="Proteomes" id="UP000019141">
    <property type="component" value="Unassembled WGS sequence"/>
</dbReference>
<protein>
    <recommendedName>
        <fullName evidence="6">Glycosyltransferase 2-like domain-containing protein</fullName>
    </recommendedName>
</protein>
<dbReference type="Pfam" id="PF00535">
    <property type="entry name" value="Glycos_transf_2"/>
    <property type="match status" value="1"/>
</dbReference>